<feature type="domain" description="E3 ubiquitin-protein ligase UBR4-like" evidence="3">
    <location>
        <begin position="927"/>
        <end position="1034"/>
    </location>
</feature>
<evidence type="ECO:0000256" key="1">
    <source>
        <dbReference type="SAM" id="Phobius"/>
    </source>
</evidence>
<evidence type="ECO:0000313" key="4">
    <source>
        <dbReference type="Proteomes" id="UP000095283"/>
    </source>
</evidence>
<dbReference type="Pfam" id="PF24079">
    <property type="entry name" value="UBR4"/>
    <property type="match status" value="1"/>
</dbReference>
<dbReference type="InterPro" id="IPR045189">
    <property type="entry name" value="UBR4-like"/>
</dbReference>
<feature type="transmembrane region" description="Helical" evidence="1">
    <location>
        <begin position="1354"/>
        <end position="1375"/>
    </location>
</feature>
<evidence type="ECO:0000313" key="5">
    <source>
        <dbReference type="WBParaSite" id="Hba_02362"/>
    </source>
</evidence>
<dbReference type="WBParaSite" id="Hba_02362">
    <property type="protein sequence ID" value="Hba_02362"/>
    <property type="gene ID" value="Hba_02362"/>
</dbReference>
<proteinExistence type="predicted"/>
<keyword evidence="1" id="KW-1133">Transmembrane helix</keyword>
<dbReference type="PANTHER" id="PTHR21725">
    <property type="entry name" value="E3 UBIQUITIN-PROTEIN LIGASE UBR4"/>
    <property type="match status" value="1"/>
</dbReference>
<protein>
    <submittedName>
        <fullName evidence="5">E3_UbLigase_R4 domain-containing protein</fullName>
    </submittedName>
</protein>
<dbReference type="InterPro" id="IPR056530">
    <property type="entry name" value="UBR4-like_dom"/>
</dbReference>
<reference evidence="5" key="1">
    <citation type="submission" date="2016-11" db="UniProtKB">
        <authorList>
            <consortium name="WormBaseParasite"/>
        </authorList>
    </citation>
    <scope>IDENTIFICATION</scope>
</reference>
<organism evidence="4 5">
    <name type="scientific">Heterorhabditis bacteriophora</name>
    <name type="common">Entomopathogenic nematode worm</name>
    <dbReference type="NCBI Taxonomy" id="37862"/>
    <lineage>
        <taxon>Eukaryota</taxon>
        <taxon>Metazoa</taxon>
        <taxon>Ecdysozoa</taxon>
        <taxon>Nematoda</taxon>
        <taxon>Chromadorea</taxon>
        <taxon>Rhabditida</taxon>
        <taxon>Rhabditina</taxon>
        <taxon>Rhabditomorpha</taxon>
        <taxon>Strongyloidea</taxon>
        <taxon>Heterorhabditidae</taxon>
        <taxon>Heterorhabditis</taxon>
    </lineage>
</organism>
<sequence length="1465" mass="167577">MSSDLTRFFDIRLTRSQSLELFISRCSFSTVNCVSKDYIIHIDSTFQSREWMLNLACRLISPRSCHRDMISAASRLLRVIMKKDMRGYYARKDAILIGDLALFCRSNIRIPSDLIGDLMLQFKYMMCTRWTQFWCIVKKCEIFHVYIPFGDSLGIMTFLRNEVTECKGDTLPLLEVYTVLLFILISLEDPNSITISKQYLSLFTDPKVIPTWIYFIDRTLFYAIILNRFQTCHMAHRVRLVAQTLVYSFSLSTRNDRTLAKSLPHAMVMKWGGLRPFFNRTKIMGSDENEEDVEFMMGPLVTTDYLNGHDMFELESAWILHLLQDVMVKIRDEGSIGSLPVEGVPVGQGDSVPSTSLLIFAIVLMAQLYPAKLLPTVVQLIAMVDWNGNIIEINDYNYRQFLLFRLISVLLSKCGEHVESRRRSAEKDIDNFCAFHLEVSISFFQIVSHLCNAGVLNFCRNLLENMAPYWRTTRENRIAPRAWSRDSTPTASDITTTGISTGKHIYKFLFFAVINLSYILKENFDKGVAFIQLVSYHHAPQVRRQSKKVIVAMYDGDKQQYRSIRDKYMMYSHIDLLKKKYFSYSSFTHQQLTEMVEIVSAVAVTANERTNLWRGICEEQLNWLLQLSCKVADAVSCSVIELLVLAIRENAGPDTEDVHLADKLISDEDNRSLLKMLLVRYLIGRDENRRWLMHGMLRSTVQLAMRQNQIILVRILWTELWPLSRGLGSHGAQLADLLATYAPRLLSSADLQLVCDAELQTIKDISAKIEKEGHAGSYRQMTGLGLGWKTMLMETSPCLCCFNRKDMTETLKLNSIKQDWVLYLLKVNLFYCPKTVESAVELKTCPELWQRAATINVTGNDTEIILSLAIPVVTASLVIQFSELTESRQNTELHCPRCSSIVQPNPGVCENCGENVFQCVKCRAINYDEKRCIEAMSRLLSEMEQTRAQLQSGRALCESLWLRTRPLPPVELHMESPESADSLVSAVPAINALQPPVHALLLATTHCKATHEELCMQTQQLIAFREELSNYDRSSRTGPLLHQAINQGFYSTSSRCFGCLCSSVLHSLAILQSICDDATCMERLLEDNVIYNHVVRSWLYIYFSYTVELTLSCRLCELVLSGKISGTVLARCLNTFPDSLWQNKLRSLLAVNHFLFIFYLYNLKLWLHVLQHLIAFKCAMTAQDEDTTLATLMIIDRYLEDVSLSFFLLRLTKTHDSWLWCCLFSPWVSVRAAASKIIVAVAQQPGHLGAAMSVILRGLPMASLMPPAMTDHFFRAAHFIIGSGAQIKIRLYAEGVHVWLIKIIYKECKRMHEEEQHESSMDHSFGTLLRSYVGFYEIDYFANLFNSFVEFSSFWLIMLLCVYCFTYFKLICFVLKQSQRIYSSSLATSGEQRSEVKRVLWKLCGCITAGILNSEEGCRLKQKILDSGAVDKACLHLVSNHPPLYSATESQEWKTFLLRPSLKLV</sequence>
<dbReference type="Proteomes" id="UP000095283">
    <property type="component" value="Unplaced"/>
</dbReference>
<dbReference type="Pfam" id="PF13764">
    <property type="entry name" value="E3_UbLigase_R4"/>
    <property type="match status" value="1"/>
</dbReference>
<keyword evidence="1" id="KW-0472">Membrane</keyword>
<keyword evidence="1" id="KW-0812">Transmembrane</keyword>
<feature type="domain" description="E3 ubiquitin ligase UBR4 C-terminal" evidence="2">
    <location>
        <begin position="1397"/>
        <end position="1465"/>
    </location>
</feature>
<evidence type="ECO:0000259" key="3">
    <source>
        <dbReference type="Pfam" id="PF24079"/>
    </source>
</evidence>
<dbReference type="InterPro" id="IPR025704">
    <property type="entry name" value="E3_Ub_ligase_UBR4_C"/>
</dbReference>
<accession>A0A1I7WCC3</accession>
<name>A0A1I7WCC3_HETBA</name>
<keyword evidence="4" id="KW-1185">Reference proteome</keyword>
<evidence type="ECO:0000259" key="2">
    <source>
        <dbReference type="Pfam" id="PF13764"/>
    </source>
</evidence>
<dbReference type="PANTHER" id="PTHR21725:SF1">
    <property type="entry name" value="E3 UBIQUITIN-PROTEIN LIGASE UBR4"/>
    <property type="match status" value="1"/>
</dbReference>